<dbReference type="AlphaFoldDB" id="A0A235EPL2"/>
<sequence>MIMRIEILNEQGDVINTILADKDFAEANYPGAWQVAADQGMPPGPTVPDRVTRRQALQALLLAGVLDNVQPAIDAIPDPIQRRMAQIEWDESQVFERRRPLLVTLGAALGLDSAGLDQLFIQAGALP</sequence>
<reference evidence="1 2" key="1">
    <citation type="submission" date="2017-07" db="EMBL/GenBank/DDBJ databases">
        <title>Acidovorax KNDSW TSA 6 genome sequence and assembly.</title>
        <authorList>
            <person name="Mayilraj S."/>
        </authorList>
    </citation>
    <scope>NUCLEOTIDE SEQUENCE [LARGE SCALE GENOMIC DNA]</scope>
    <source>
        <strain evidence="1 2">KNDSW-TSA6</strain>
    </source>
</reference>
<evidence type="ECO:0000313" key="1">
    <source>
        <dbReference type="EMBL" id="OYD50723.1"/>
    </source>
</evidence>
<organism evidence="1 2">
    <name type="scientific">Acidovorax kalamii</name>
    <dbReference type="NCBI Taxonomy" id="2004485"/>
    <lineage>
        <taxon>Bacteria</taxon>
        <taxon>Pseudomonadati</taxon>
        <taxon>Pseudomonadota</taxon>
        <taxon>Betaproteobacteria</taxon>
        <taxon>Burkholderiales</taxon>
        <taxon>Comamonadaceae</taxon>
        <taxon>Acidovorax</taxon>
    </lineage>
</organism>
<dbReference type="EMBL" id="NOIG01000005">
    <property type="protein sequence ID" value="OYD50723.1"/>
    <property type="molecule type" value="Genomic_DNA"/>
</dbReference>
<evidence type="ECO:0000313" key="2">
    <source>
        <dbReference type="Proteomes" id="UP000215441"/>
    </source>
</evidence>
<name>A0A235EPL2_9BURK</name>
<proteinExistence type="predicted"/>
<dbReference type="Proteomes" id="UP000215441">
    <property type="component" value="Unassembled WGS sequence"/>
</dbReference>
<keyword evidence="2" id="KW-1185">Reference proteome</keyword>
<protein>
    <submittedName>
        <fullName evidence="1">Uncharacterized protein</fullName>
    </submittedName>
</protein>
<accession>A0A235EPL2</accession>
<gene>
    <name evidence="1" type="ORF">CBY09_08305</name>
</gene>
<comment type="caution">
    <text evidence="1">The sequence shown here is derived from an EMBL/GenBank/DDBJ whole genome shotgun (WGS) entry which is preliminary data.</text>
</comment>